<dbReference type="PRINTS" id="PR00411">
    <property type="entry name" value="PNDRDTASEI"/>
</dbReference>
<evidence type="ECO:0000259" key="5">
    <source>
        <dbReference type="Pfam" id="PF07992"/>
    </source>
</evidence>
<name>S3BMS6_OPHP1</name>
<dbReference type="GO" id="GO:0004174">
    <property type="term" value="F:electron-transferring-flavoprotein dehydrogenase activity"/>
    <property type="evidence" value="ECO:0007669"/>
    <property type="project" value="TreeGrafter"/>
</dbReference>
<protein>
    <submittedName>
        <fullName evidence="6">Fad binding protein</fullName>
    </submittedName>
</protein>
<organism evidence="6 7">
    <name type="scientific">Ophiostoma piceae (strain UAMH 11346)</name>
    <name type="common">Sap stain fungus</name>
    <dbReference type="NCBI Taxonomy" id="1262450"/>
    <lineage>
        <taxon>Eukaryota</taxon>
        <taxon>Fungi</taxon>
        <taxon>Dikarya</taxon>
        <taxon>Ascomycota</taxon>
        <taxon>Pezizomycotina</taxon>
        <taxon>Sordariomycetes</taxon>
        <taxon>Sordariomycetidae</taxon>
        <taxon>Ophiostomatales</taxon>
        <taxon>Ophiostomataceae</taxon>
        <taxon>Ophiostoma</taxon>
    </lineage>
</organism>
<dbReference type="PRINTS" id="PR00368">
    <property type="entry name" value="FADPNR"/>
</dbReference>
<dbReference type="GO" id="GO:0050660">
    <property type="term" value="F:flavin adenine dinucleotide binding"/>
    <property type="evidence" value="ECO:0007669"/>
    <property type="project" value="TreeGrafter"/>
</dbReference>
<dbReference type="OrthoDB" id="202203at2759"/>
<dbReference type="PANTHER" id="PTHR43735">
    <property type="entry name" value="APOPTOSIS-INDUCING FACTOR 1"/>
    <property type="match status" value="1"/>
</dbReference>
<evidence type="ECO:0000256" key="1">
    <source>
        <dbReference type="ARBA" id="ARBA00006442"/>
    </source>
</evidence>
<evidence type="ECO:0000256" key="4">
    <source>
        <dbReference type="ARBA" id="ARBA00023002"/>
    </source>
</evidence>
<dbReference type="eggNOG" id="KOG2495">
    <property type="taxonomic scope" value="Eukaryota"/>
</dbReference>
<accession>S3BMS6</accession>
<keyword evidence="2" id="KW-0285">Flavoprotein</keyword>
<dbReference type="GO" id="GO:0005737">
    <property type="term" value="C:cytoplasm"/>
    <property type="evidence" value="ECO:0007669"/>
    <property type="project" value="TreeGrafter"/>
</dbReference>
<gene>
    <name evidence="6" type="ORF">F503_08739</name>
</gene>
<feature type="domain" description="FAD/NAD(P)-binding" evidence="5">
    <location>
        <begin position="4"/>
        <end position="304"/>
    </location>
</feature>
<dbReference type="STRING" id="1262450.S3BMS6"/>
<dbReference type="Pfam" id="PF07992">
    <property type="entry name" value="Pyr_redox_2"/>
    <property type="match status" value="1"/>
</dbReference>
<reference evidence="6 7" key="1">
    <citation type="journal article" date="2013" name="BMC Genomics">
        <title>The genome and transcriptome of the pine saprophyte Ophiostoma piceae, and a comparison with the bark beetle-associated pine pathogen Grosmannia clavigera.</title>
        <authorList>
            <person name="Haridas S."/>
            <person name="Wang Y."/>
            <person name="Lim L."/>
            <person name="Massoumi Alamouti S."/>
            <person name="Jackman S."/>
            <person name="Docking R."/>
            <person name="Robertson G."/>
            <person name="Birol I."/>
            <person name="Bohlmann J."/>
            <person name="Breuil C."/>
        </authorList>
    </citation>
    <scope>NUCLEOTIDE SEQUENCE [LARGE SCALE GENOMIC DNA]</scope>
    <source>
        <strain evidence="6 7">UAMH 11346</strain>
    </source>
</reference>
<evidence type="ECO:0000313" key="6">
    <source>
        <dbReference type="EMBL" id="EPE02514.1"/>
    </source>
</evidence>
<dbReference type="OMA" id="MAVTHQL"/>
<dbReference type="Proteomes" id="UP000016923">
    <property type="component" value="Unassembled WGS sequence"/>
</dbReference>
<evidence type="ECO:0000256" key="3">
    <source>
        <dbReference type="ARBA" id="ARBA00022827"/>
    </source>
</evidence>
<proteinExistence type="inferred from homology"/>
<dbReference type="AlphaFoldDB" id="S3BMS6"/>
<keyword evidence="4" id="KW-0560">Oxidoreductase</keyword>
<dbReference type="HOGENOM" id="CLU_019845_6_2_1"/>
<evidence type="ECO:0000256" key="2">
    <source>
        <dbReference type="ARBA" id="ARBA00022630"/>
    </source>
</evidence>
<dbReference type="InterPro" id="IPR023753">
    <property type="entry name" value="FAD/NAD-binding_dom"/>
</dbReference>
<dbReference type="InterPro" id="IPR036188">
    <property type="entry name" value="FAD/NAD-bd_sf"/>
</dbReference>
<dbReference type="EMBL" id="KE148177">
    <property type="protein sequence ID" value="EPE02514.1"/>
    <property type="molecule type" value="Genomic_DNA"/>
</dbReference>
<keyword evidence="3" id="KW-0274">FAD</keyword>
<dbReference type="Gene3D" id="3.50.50.100">
    <property type="match status" value="1"/>
</dbReference>
<comment type="similarity">
    <text evidence="1">Belongs to the FAD-dependent oxidoreductase family.</text>
</comment>
<dbReference type="VEuPathDB" id="FungiDB:F503_08739"/>
<sequence length="386" mass="40902">MPSTVVILGGAYGGLHVAHYLLKYSKDVKVILVSKNSHFFWNLASVRAIVPGTFEDSKLYVDLVAALSHYPQERSEVVVGSADAVDTDKKTVDVSINGSEKRTISYDHLVLATGARCTLPEKKTDTDAVPLAPWKADGTFEEYKALLAQTQEKVKAAKHIVVVGAGSTGIEAAAELGSAYGKGADAKKIVLLSSSAQILSGDSVVGPSALNELQKLNVEVKTSSAVTAARTLEDGRIELTVAGSEAPIVTDLYLASVGLTANSEYLDAKYLNEHKYINVDDFYRVSGVADNNVWAIGDVVSKPRAGFMITQKQAAGVGKNIDLVLNAKAPTPVKLLPVDILAVATGPSRGVGRMSSFRLPSLMVWLAKGRTLGTNMLPSYLNGSVA</sequence>
<keyword evidence="7" id="KW-1185">Reference proteome</keyword>
<dbReference type="PANTHER" id="PTHR43735:SF3">
    <property type="entry name" value="FERROPTOSIS SUPPRESSOR PROTEIN 1"/>
    <property type="match status" value="1"/>
</dbReference>
<evidence type="ECO:0000313" key="7">
    <source>
        <dbReference type="Proteomes" id="UP000016923"/>
    </source>
</evidence>
<dbReference type="SUPFAM" id="SSF51905">
    <property type="entry name" value="FAD/NAD(P)-binding domain"/>
    <property type="match status" value="1"/>
</dbReference>